<dbReference type="Proteomes" id="UP000177141">
    <property type="component" value="Unassembled WGS sequence"/>
</dbReference>
<dbReference type="InterPro" id="IPR013446">
    <property type="entry name" value="G1P_cyt_trans-like"/>
</dbReference>
<dbReference type="EMBL" id="MGAL01000036">
    <property type="protein sequence ID" value="OGK47011.1"/>
    <property type="molecule type" value="Genomic_DNA"/>
</dbReference>
<comment type="caution">
    <text evidence="2">The sequence shown here is derived from an EMBL/GenBank/DDBJ whole genome shotgun (WGS) entry which is preliminary data.</text>
</comment>
<evidence type="ECO:0000259" key="1">
    <source>
        <dbReference type="Pfam" id="PF00483"/>
    </source>
</evidence>
<dbReference type="Pfam" id="PF00483">
    <property type="entry name" value="NTP_transferase"/>
    <property type="match status" value="1"/>
</dbReference>
<reference evidence="2 3" key="1">
    <citation type="journal article" date="2016" name="Nat. Commun.">
        <title>Thousands of microbial genomes shed light on interconnected biogeochemical processes in an aquifer system.</title>
        <authorList>
            <person name="Anantharaman K."/>
            <person name="Brown C.T."/>
            <person name="Hug L.A."/>
            <person name="Sharon I."/>
            <person name="Castelle C.J."/>
            <person name="Probst A.J."/>
            <person name="Thomas B.C."/>
            <person name="Singh A."/>
            <person name="Wilkins M.J."/>
            <person name="Karaoz U."/>
            <person name="Brodie E.L."/>
            <person name="Williams K.H."/>
            <person name="Hubbard S.S."/>
            <person name="Banfield J.F."/>
        </authorList>
    </citation>
    <scope>NUCLEOTIDE SEQUENCE [LARGE SCALE GENOMIC DNA]</scope>
</reference>
<dbReference type="AlphaFoldDB" id="A0A1F7IUI3"/>
<dbReference type="STRING" id="1802061.A3A93_02715"/>
<protein>
    <recommendedName>
        <fullName evidence="1">Nucleotidyl transferase domain-containing protein</fullName>
    </recommendedName>
</protein>
<dbReference type="SUPFAM" id="SSF53448">
    <property type="entry name" value="Nucleotide-diphospho-sugar transferases"/>
    <property type="match status" value="1"/>
</dbReference>
<dbReference type="GO" id="GO:0047343">
    <property type="term" value="F:glucose-1-phosphate cytidylyltransferase activity"/>
    <property type="evidence" value="ECO:0007669"/>
    <property type="project" value="InterPro"/>
</dbReference>
<dbReference type="InterPro" id="IPR005835">
    <property type="entry name" value="NTP_transferase_dom"/>
</dbReference>
<name>A0A1F7IUI3_9BACT</name>
<accession>A0A1F7IUI3</accession>
<organism evidence="2 3">
    <name type="scientific">Candidatus Roizmanbacteria bacterium RIFCSPLOWO2_01_FULL_38_12</name>
    <dbReference type="NCBI Taxonomy" id="1802061"/>
    <lineage>
        <taxon>Bacteria</taxon>
        <taxon>Candidatus Roizmaniibacteriota</taxon>
    </lineage>
</organism>
<gene>
    <name evidence="2" type="ORF">A3A93_02715</name>
</gene>
<dbReference type="InterPro" id="IPR029044">
    <property type="entry name" value="Nucleotide-diphossugar_trans"/>
</dbReference>
<evidence type="ECO:0000313" key="3">
    <source>
        <dbReference type="Proteomes" id="UP000177141"/>
    </source>
</evidence>
<evidence type="ECO:0000313" key="2">
    <source>
        <dbReference type="EMBL" id="OGK47011.1"/>
    </source>
</evidence>
<proteinExistence type="predicted"/>
<dbReference type="PANTHER" id="PTHR47183">
    <property type="entry name" value="GLUCOSE-1-PHOSPHATE CYTIDYLYLTRANSFERASE-RELATED"/>
    <property type="match status" value="1"/>
</dbReference>
<dbReference type="Gene3D" id="3.90.550.10">
    <property type="entry name" value="Spore Coat Polysaccharide Biosynthesis Protein SpsA, Chain A"/>
    <property type="match status" value="1"/>
</dbReference>
<feature type="domain" description="Nucleotidyl transferase" evidence="1">
    <location>
        <begin position="2"/>
        <end position="243"/>
    </location>
</feature>
<sequence>MKVIILCGGTGTRLKEETEFKPKPMVYVGNQPIIWHVMKIYASAGFNEFILALGYKADYIKDFFLNQKAFTTDFTLDTNTHKTNFHFENRRYLDRFKITFVDTGIDTLPGERILRCKEYIPKNDKYFMVTYGDGVADIDPQLLVKYHKKQKTIGTITGVHPRSKYGLVKVGKKNQIFGFQEKPVLSDWVNGGFMIFDKRVFDYLKAGEMEHEALRRLAREKQLSLYKHEGFWYAIDTYKELEDLNKLWLGKNPPWKVWK</sequence>